<dbReference type="AlphaFoldDB" id="A0A844B4U8"/>
<gene>
    <name evidence="2" type="ORF">GH815_10310</name>
</gene>
<evidence type="ECO:0000256" key="1">
    <source>
        <dbReference type="SAM" id="Phobius"/>
    </source>
</evidence>
<dbReference type="RefSeq" id="WP_153748690.1">
    <property type="nucleotide sequence ID" value="NZ_BAAADI010000001.1"/>
</dbReference>
<accession>A0A844B4U8</accession>
<proteinExistence type="predicted"/>
<dbReference type="Proteomes" id="UP000466730">
    <property type="component" value="Unassembled WGS sequence"/>
</dbReference>
<keyword evidence="1" id="KW-0472">Membrane</keyword>
<evidence type="ECO:0000313" key="2">
    <source>
        <dbReference type="EMBL" id="MRH21386.1"/>
    </source>
</evidence>
<keyword evidence="3" id="KW-1185">Reference proteome</keyword>
<evidence type="ECO:0000313" key="3">
    <source>
        <dbReference type="Proteomes" id="UP000466730"/>
    </source>
</evidence>
<feature type="transmembrane region" description="Helical" evidence="1">
    <location>
        <begin position="12"/>
        <end position="30"/>
    </location>
</feature>
<protein>
    <submittedName>
        <fullName evidence="2">Uncharacterized protein</fullName>
    </submittedName>
</protein>
<keyword evidence="1" id="KW-0812">Transmembrane</keyword>
<name>A0A844B4U8_9RHOB</name>
<keyword evidence="1" id="KW-1133">Transmembrane helix</keyword>
<reference evidence="2 3" key="1">
    <citation type="submission" date="2019-11" db="EMBL/GenBank/DDBJ databases">
        <title>Draft Whole-Genome sequence of the marine photosynthetic bacterium Rhodovulum strictum DSM 11289.</title>
        <authorList>
            <person name="Kyndt J.A."/>
            <person name="Meyer T.E."/>
        </authorList>
    </citation>
    <scope>NUCLEOTIDE SEQUENCE [LARGE SCALE GENOMIC DNA]</scope>
    <source>
        <strain evidence="2 3">DSM 11289</strain>
    </source>
</reference>
<sequence>MIDALRPRRQNTVGLVTFAAVYVTLLVFVISPQSFTGTLPATEAAAETALIPAQP</sequence>
<dbReference type="EMBL" id="WJPO01000014">
    <property type="protein sequence ID" value="MRH21386.1"/>
    <property type="molecule type" value="Genomic_DNA"/>
</dbReference>
<comment type="caution">
    <text evidence="2">The sequence shown here is derived from an EMBL/GenBank/DDBJ whole genome shotgun (WGS) entry which is preliminary data.</text>
</comment>
<organism evidence="2 3">
    <name type="scientific">Rhodovulum strictum</name>
    <dbReference type="NCBI Taxonomy" id="58314"/>
    <lineage>
        <taxon>Bacteria</taxon>
        <taxon>Pseudomonadati</taxon>
        <taxon>Pseudomonadota</taxon>
        <taxon>Alphaproteobacteria</taxon>
        <taxon>Rhodobacterales</taxon>
        <taxon>Paracoccaceae</taxon>
        <taxon>Rhodovulum</taxon>
    </lineage>
</organism>